<evidence type="ECO:0000256" key="5">
    <source>
        <dbReference type="SAM" id="MobiDB-lite"/>
    </source>
</evidence>
<name>A0A250IZ23_9BACT</name>
<keyword evidence="1" id="KW-0805">Transcription regulation</keyword>
<dbReference type="SUPFAM" id="SSF46689">
    <property type="entry name" value="Homeodomain-like"/>
    <property type="match status" value="1"/>
</dbReference>
<reference evidence="7 8" key="1">
    <citation type="submission" date="2017-06" db="EMBL/GenBank/DDBJ databases">
        <title>Sequencing and comparative analysis of myxobacterial genomes.</title>
        <authorList>
            <person name="Rupp O."/>
            <person name="Goesmann A."/>
            <person name="Sogaard-Andersen L."/>
        </authorList>
    </citation>
    <scope>NUCLEOTIDE SEQUENCE [LARGE SCALE GENOMIC DNA]</scope>
    <source>
        <strain evidence="7 8">DSM 52655</strain>
    </source>
</reference>
<feature type="compositionally biased region" description="Basic residues" evidence="5">
    <location>
        <begin position="224"/>
        <end position="234"/>
    </location>
</feature>
<dbReference type="InterPro" id="IPR001647">
    <property type="entry name" value="HTH_TetR"/>
</dbReference>
<dbReference type="InterPro" id="IPR011075">
    <property type="entry name" value="TetR_C"/>
</dbReference>
<evidence type="ECO:0000313" key="7">
    <source>
        <dbReference type="EMBL" id="ATB36166.1"/>
    </source>
</evidence>
<evidence type="ECO:0000256" key="2">
    <source>
        <dbReference type="ARBA" id="ARBA00023125"/>
    </source>
</evidence>
<dbReference type="Pfam" id="PF00440">
    <property type="entry name" value="TetR_N"/>
    <property type="match status" value="1"/>
</dbReference>
<dbReference type="KEGG" id="cfus:CYFUS_001580"/>
<gene>
    <name evidence="7" type="ORF">CYFUS_001580</name>
</gene>
<dbReference type="PROSITE" id="PS50977">
    <property type="entry name" value="HTH_TETR_2"/>
    <property type="match status" value="1"/>
</dbReference>
<evidence type="ECO:0000256" key="1">
    <source>
        <dbReference type="ARBA" id="ARBA00023015"/>
    </source>
</evidence>
<evidence type="ECO:0000259" key="6">
    <source>
        <dbReference type="PROSITE" id="PS50977"/>
    </source>
</evidence>
<feature type="domain" description="HTH tetR-type" evidence="6">
    <location>
        <begin position="26"/>
        <end position="86"/>
    </location>
</feature>
<evidence type="ECO:0000313" key="8">
    <source>
        <dbReference type="Proteomes" id="UP000217257"/>
    </source>
</evidence>
<evidence type="ECO:0000256" key="4">
    <source>
        <dbReference type="PROSITE-ProRule" id="PRU00335"/>
    </source>
</evidence>
<keyword evidence="2 4" id="KW-0238">DNA-binding</keyword>
<feature type="compositionally biased region" description="Basic and acidic residues" evidence="5">
    <location>
        <begin position="242"/>
        <end position="254"/>
    </location>
</feature>
<dbReference type="EMBL" id="CP022098">
    <property type="protein sequence ID" value="ATB36166.1"/>
    <property type="molecule type" value="Genomic_DNA"/>
</dbReference>
<dbReference type="Pfam" id="PF16925">
    <property type="entry name" value="TetR_C_13"/>
    <property type="match status" value="1"/>
</dbReference>
<dbReference type="PANTHER" id="PTHR47506:SF1">
    <property type="entry name" value="HTH-TYPE TRANSCRIPTIONAL REGULATOR YJDC"/>
    <property type="match status" value="1"/>
</dbReference>
<dbReference type="Gene3D" id="1.10.10.60">
    <property type="entry name" value="Homeodomain-like"/>
    <property type="match status" value="1"/>
</dbReference>
<feature type="DNA-binding region" description="H-T-H motif" evidence="4">
    <location>
        <begin position="49"/>
        <end position="68"/>
    </location>
</feature>
<keyword evidence="3" id="KW-0804">Transcription</keyword>
<organism evidence="7 8">
    <name type="scientific">Cystobacter fuscus</name>
    <dbReference type="NCBI Taxonomy" id="43"/>
    <lineage>
        <taxon>Bacteria</taxon>
        <taxon>Pseudomonadati</taxon>
        <taxon>Myxococcota</taxon>
        <taxon>Myxococcia</taxon>
        <taxon>Myxococcales</taxon>
        <taxon>Cystobacterineae</taxon>
        <taxon>Archangiaceae</taxon>
        <taxon>Cystobacter</taxon>
    </lineage>
</organism>
<dbReference type="Proteomes" id="UP000217257">
    <property type="component" value="Chromosome"/>
</dbReference>
<dbReference type="PANTHER" id="PTHR47506">
    <property type="entry name" value="TRANSCRIPTIONAL REGULATORY PROTEIN"/>
    <property type="match status" value="1"/>
</dbReference>
<sequence length="264" mass="28824">MGSVKRFYNPGYRNRADMSNRGRPRSFDRDLALRRALEVFWAKGYEGAQIADLTLAMGINPPSFYAAFGSKEAAFREALELYLGTSGAGSMRVLDEVATVQEAIEAMLRESVESALAAPHAKGCLVVLGLVNCAPDNAPLGGHLAEMRHTTFRRLQQRVERGVRDGDLPAHVDTKALAAFYCTVMQGLSLRARDGASREELLGTVTLSMSILNAHETPSPANRRSSRTGARRVRPMNIGPEADEKQRGQKDLHSVKGRPSASRS</sequence>
<dbReference type="Gene3D" id="1.10.357.10">
    <property type="entry name" value="Tetracycline Repressor, domain 2"/>
    <property type="match status" value="1"/>
</dbReference>
<proteinExistence type="predicted"/>
<protein>
    <submittedName>
        <fullName evidence="7">TetR family transcriptional regulator</fullName>
    </submittedName>
</protein>
<dbReference type="GO" id="GO:0003677">
    <property type="term" value="F:DNA binding"/>
    <property type="evidence" value="ECO:0007669"/>
    <property type="project" value="UniProtKB-UniRule"/>
</dbReference>
<accession>A0A250IZ23</accession>
<evidence type="ECO:0000256" key="3">
    <source>
        <dbReference type="ARBA" id="ARBA00023163"/>
    </source>
</evidence>
<dbReference type="InterPro" id="IPR009057">
    <property type="entry name" value="Homeodomain-like_sf"/>
</dbReference>
<dbReference type="InterPro" id="IPR036271">
    <property type="entry name" value="Tet_transcr_reg_TetR-rel_C_sf"/>
</dbReference>
<feature type="region of interest" description="Disordered" evidence="5">
    <location>
        <begin position="213"/>
        <end position="264"/>
    </location>
</feature>
<dbReference type="AlphaFoldDB" id="A0A250IZ23"/>
<dbReference type="SUPFAM" id="SSF48498">
    <property type="entry name" value="Tetracyclin repressor-like, C-terminal domain"/>
    <property type="match status" value="1"/>
</dbReference>